<protein>
    <submittedName>
        <fullName evidence="2">Ig domain protein group 2 domain protein</fullName>
    </submittedName>
</protein>
<dbReference type="AlphaFoldDB" id="A0A101IPM1"/>
<sequence>MTGDKRIQNSPWQGRIAVLLLILTLIAVPAVALGTDLTSNTTEPTAGVLEEIPPTGTEGNTTPEQTPTEAAENDVTPTATGQPQVSAHASMMHTVETVQYAETPTGGVIPAADDVYLEVANDAGVRFDDFGNDTFRILWTTGGLNALHISNGAGTVFGEVTETTDRSGTFYVTATGGRGYFDNIFLCVAGNGTIPDDFRLHIHADGYQWAPNPTPHLAPAPENISYADATLDEWFTKDDLIYGPQTWRPANYGSQYPLFPGQDVGDESNQFGMMFIDLNAGTLDNHPLRVNYTIENLDTMVAFNVYGYCQSAESVNDYATTWTNRLTGVGEFSGWYVCGTPLPVADFTAR</sequence>
<feature type="compositionally biased region" description="Low complexity" evidence="1">
    <location>
        <begin position="50"/>
        <end position="70"/>
    </location>
</feature>
<gene>
    <name evidence="2" type="ORF">XE10_1902</name>
</gene>
<reference evidence="3" key="1">
    <citation type="journal article" date="2015" name="MBio">
        <title>Genome-Resolved Metagenomic Analysis Reveals Roles for Candidate Phyla and Other Microbial Community Members in Biogeochemical Transformations in Oil Reservoirs.</title>
        <authorList>
            <person name="Hu P."/>
            <person name="Tom L."/>
            <person name="Singh A."/>
            <person name="Thomas B.C."/>
            <person name="Baker B.J."/>
            <person name="Piceno Y.M."/>
            <person name="Andersen G.L."/>
            <person name="Banfield J.F."/>
        </authorList>
    </citation>
    <scope>NUCLEOTIDE SEQUENCE [LARGE SCALE GENOMIC DNA]</scope>
</reference>
<comment type="caution">
    <text evidence="2">The sequence shown here is derived from an EMBL/GenBank/DDBJ whole genome shotgun (WGS) entry which is preliminary data.</text>
</comment>
<accession>A0A101IPM1</accession>
<evidence type="ECO:0000313" key="3">
    <source>
        <dbReference type="Proteomes" id="UP000054598"/>
    </source>
</evidence>
<evidence type="ECO:0000313" key="2">
    <source>
        <dbReference type="EMBL" id="KUK99076.1"/>
    </source>
</evidence>
<dbReference type="Proteomes" id="UP000054598">
    <property type="component" value="Unassembled WGS sequence"/>
</dbReference>
<feature type="region of interest" description="Disordered" evidence="1">
    <location>
        <begin position="37"/>
        <end position="82"/>
    </location>
</feature>
<dbReference type="PATRIC" id="fig|2198.3.peg.2013"/>
<dbReference type="EMBL" id="LGHE01000281">
    <property type="protein sequence ID" value="KUK99076.1"/>
    <property type="molecule type" value="Genomic_DNA"/>
</dbReference>
<organism evidence="2 3">
    <name type="scientific">Methanoculleus marisnigri</name>
    <dbReference type="NCBI Taxonomy" id="2198"/>
    <lineage>
        <taxon>Archaea</taxon>
        <taxon>Methanobacteriati</taxon>
        <taxon>Methanobacteriota</taxon>
        <taxon>Stenosarchaea group</taxon>
        <taxon>Methanomicrobia</taxon>
        <taxon>Methanomicrobiales</taxon>
        <taxon>Methanomicrobiaceae</taxon>
        <taxon>Methanoculleus</taxon>
    </lineage>
</organism>
<evidence type="ECO:0000256" key="1">
    <source>
        <dbReference type="SAM" id="MobiDB-lite"/>
    </source>
</evidence>
<name>A0A101IPM1_9EURY</name>
<proteinExistence type="predicted"/>